<sequence>MCKTLKVQVINNILVLICQGMSEPRFDLEYTTLDFGFSINPTYCFIFTSSPPLIVEHSKQKENLANYLLSQERLTYTVLMNTFSSLLLCLLFTTLSLGNSTAGEYTKQDEKMMAATANGFDIVQSKGSKINQERFSDSADSKKSDISNKKLQGRKMLVNTAHDAKETMVVKDASSSSGAAHSVVNCENERVHKRDELKHQAVSDAAKGTKSTASRNSGTNLLNTSKISSQQSNANAASSSRFEGSHGNPSETFESQKHHQATQAAGKFMNMMHKDYKGSDGKASSHRRPPINNDAPLDVDDSNELIHNSDVDFSTSTMMSNNQILDDYPRPAPKPRRKPPINNNLNP</sequence>
<dbReference type="Gramene" id="RZC73212">
    <property type="protein sequence ID" value="RZC73212"/>
    <property type="gene ID" value="C5167_048697"/>
</dbReference>
<dbReference type="PANTHER" id="PTHR36313:SF7">
    <property type="entry name" value="OS09G0474600 PROTEIN"/>
    <property type="match status" value="1"/>
</dbReference>
<evidence type="ECO:0000313" key="2">
    <source>
        <dbReference type="EMBL" id="RZC73212.1"/>
    </source>
</evidence>
<dbReference type="Proteomes" id="UP000316621">
    <property type="component" value="Chromosome 8"/>
</dbReference>
<proteinExistence type="predicted"/>
<evidence type="ECO:0000313" key="3">
    <source>
        <dbReference type="Proteomes" id="UP000316621"/>
    </source>
</evidence>
<dbReference type="PANTHER" id="PTHR36313">
    <property type="entry name" value="ROOT MERISTEM GROWTH FACTOR 2"/>
    <property type="match status" value="1"/>
</dbReference>
<accession>A0A4Y7KLE7</accession>
<feature type="compositionally biased region" description="Low complexity" evidence="1">
    <location>
        <begin position="173"/>
        <end position="182"/>
    </location>
</feature>
<protein>
    <submittedName>
        <fullName evidence="2">Uncharacterized protein</fullName>
    </submittedName>
</protein>
<dbReference type="GO" id="GO:0008083">
    <property type="term" value="F:growth factor activity"/>
    <property type="evidence" value="ECO:0007669"/>
    <property type="project" value="InterPro"/>
</dbReference>
<feature type="compositionally biased region" description="Basic and acidic residues" evidence="1">
    <location>
        <begin position="187"/>
        <end position="201"/>
    </location>
</feature>
<organism evidence="2 3">
    <name type="scientific">Papaver somniferum</name>
    <name type="common">Opium poppy</name>
    <dbReference type="NCBI Taxonomy" id="3469"/>
    <lineage>
        <taxon>Eukaryota</taxon>
        <taxon>Viridiplantae</taxon>
        <taxon>Streptophyta</taxon>
        <taxon>Embryophyta</taxon>
        <taxon>Tracheophyta</taxon>
        <taxon>Spermatophyta</taxon>
        <taxon>Magnoliopsida</taxon>
        <taxon>Ranunculales</taxon>
        <taxon>Papaveraceae</taxon>
        <taxon>Papaveroideae</taxon>
        <taxon>Papaver</taxon>
    </lineage>
</organism>
<name>A0A4Y7KLE7_PAPSO</name>
<dbReference type="GO" id="GO:0010082">
    <property type="term" value="P:regulation of root meristem growth"/>
    <property type="evidence" value="ECO:0007669"/>
    <property type="project" value="InterPro"/>
</dbReference>
<dbReference type="AlphaFoldDB" id="A0A4Y7KLE7"/>
<feature type="compositionally biased region" description="Low complexity" evidence="1">
    <location>
        <begin position="228"/>
        <end position="240"/>
    </location>
</feature>
<feature type="compositionally biased region" description="Polar residues" evidence="1">
    <location>
        <begin position="209"/>
        <end position="227"/>
    </location>
</feature>
<feature type="region of interest" description="Disordered" evidence="1">
    <location>
        <begin position="168"/>
        <end position="262"/>
    </location>
</feature>
<feature type="region of interest" description="Disordered" evidence="1">
    <location>
        <begin position="274"/>
        <end position="347"/>
    </location>
</feature>
<keyword evidence="3" id="KW-1185">Reference proteome</keyword>
<dbReference type="EMBL" id="CM010722">
    <property type="protein sequence ID" value="RZC73212.1"/>
    <property type="molecule type" value="Genomic_DNA"/>
</dbReference>
<reference evidence="2 3" key="1">
    <citation type="journal article" date="2018" name="Science">
        <title>The opium poppy genome and morphinan production.</title>
        <authorList>
            <person name="Guo L."/>
            <person name="Winzer T."/>
            <person name="Yang X."/>
            <person name="Li Y."/>
            <person name="Ning Z."/>
            <person name="He Z."/>
            <person name="Teodor R."/>
            <person name="Lu Y."/>
            <person name="Bowser T.A."/>
            <person name="Graham I.A."/>
            <person name="Ye K."/>
        </authorList>
    </citation>
    <scope>NUCLEOTIDE SEQUENCE [LARGE SCALE GENOMIC DNA]</scope>
    <source>
        <strain evidence="3">cv. HN1</strain>
        <tissue evidence="2">Leaves</tissue>
    </source>
</reference>
<gene>
    <name evidence="2" type="ORF">C5167_048697</name>
</gene>
<evidence type="ECO:0000256" key="1">
    <source>
        <dbReference type="SAM" id="MobiDB-lite"/>
    </source>
</evidence>
<dbReference type="InterPro" id="IPR038804">
    <property type="entry name" value="RGF3"/>
</dbReference>
<feature type="compositionally biased region" description="Polar residues" evidence="1">
    <location>
        <begin position="311"/>
        <end position="324"/>
    </location>
</feature>